<feature type="region of interest" description="Disordered" evidence="4">
    <location>
        <begin position="509"/>
        <end position="543"/>
    </location>
</feature>
<feature type="region of interest" description="Disordered" evidence="4">
    <location>
        <begin position="248"/>
        <end position="279"/>
    </location>
</feature>
<dbReference type="PANTHER" id="PTHR30332:SF24">
    <property type="entry name" value="SECRETIN GSPD-RELATED"/>
    <property type="match status" value="1"/>
</dbReference>
<dbReference type="InterPro" id="IPR050810">
    <property type="entry name" value="Bact_Secretion_Sys_Channel"/>
</dbReference>
<dbReference type="InterPro" id="IPR005644">
    <property type="entry name" value="NolW-like"/>
</dbReference>
<dbReference type="Pfam" id="PF03958">
    <property type="entry name" value="Secretin_N"/>
    <property type="match status" value="4"/>
</dbReference>
<proteinExistence type="predicted"/>
<dbReference type="InterPro" id="IPR038591">
    <property type="entry name" value="NolW-like_sf"/>
</dbReference>
<evidence type="ECO:0000256" key="1">
    <source>
        <dbReference type="ARBA" id="ARBA00004370"/>
    </source>
</evidence>
<dbReference type="PANTHER" id="PTHR30332">
    <property type="entry name" value="PROBABLE GENERAL SECRETION PATHWAY PROTEIN D"/>
    <property type="match status" value="1"/>
</dbReference>
<feature type="region of interest" description="Disordered" evidence="4">
    <location>
        <begin position="572"/>
        <end position="591"/>
    </location>
</feature>
<feature type="domain" description="NolW-like" evidence="6">
    <location>
        <begin position="723"/>
        <end position="822"/>
    </location>
</feature>
<dbReference type="GO" id="GO:0016020">
    <property type="term" value="C:membrane"/>
    <property type="evidence" value="ECO:0007669"/>
    <property type="project" value="UniProtKB-SubCell"/>
</dbReference>
<evidence type="ECO:0000259" key="6">
    <source>
        <dbReference type="Pfam" id="PF03958"/>
    </source>
</evidence>
<evidence type="ECO:0000313" key="7">
    <source>
        <dbReference type="EMBL" id="TWT33594.1"/>
    </source>
</evidence>
<evidence type="ECO:0000256" key="4">
    <source>
        <dbReference type="SAM" id="MobiDB-lite"/>
    </source>
</evidence>
<evidence type="ECO:0000313" key="8">
    <source>
        <dbReference type="Proteomes" id="UP000316714"/>
    </source>
</evidence>
<evidence type="ECO:0000256" key="5">
    <source>
        <dbReference type="SAM" id="SignalP"/>
    </source>
</evidence>
<dbReference type="OrthoDB" id="221929at2"/>
<dbReference type="Gene3D" id="3.30.1370.120">
    <property type="match status" value="4"/>
</dbReference>
<keyword evidence="2 5" id="KW-0732">Signal</keyword>
<dbReference type="AlphaFoldDB" id="A0A5C5V4Y5"/>
<keyword evidence="3" id="KW-0472">Membrane</keyword>
<feature type="region of interest" description="Disordered" evidence="4">
    <location>
        <begin position="845"/>
        <end position="870"/>
    </location>
</feature>
<name>A0A5C5V4Y5_9BACT</name>
<feature type="domain" description="NolW-like" evidence="6">
    <location>
        <begin position="339"/>
        <end position="396"/>
    </location>
</feature>
<feature type="compositionally biased region" description="Basic and acidic residues" evidence="4">
    <location>
        <begin position="755"/>
        <end position="768"/>
    </location>
</feature>
<feature type="domain" description="NolW-like" evidence="6">
    <location>
        <begin position="217"/>
        <end position="324"/>
    </location>
</feature>
<keyword evidence="8" id="KW-1185">Reference proteome</keyword>
<evidence type="ECO:0000256" key="3">
    <source>
        <dbReference type="ARBA" id="ARBA00023136"/>
    </source>
</evidence>
<comment type="caution">
    <text evidence="7">The sequence shown here is derived from an EMBL/GenBank/DDBJ whole genome shotgun (WGS) entry which is preliminary data.</text>
</comment>
<dbReference type="Proteomes" id="UP000316714">
    <property type="component" value="Unassembled WGS sequence"/>
</dbReference>
<comment type="subcellular location">
    <subcellularLocation>
        <location evidence="1">Membrane</location>
    </subcellularLocation>
</comment>
<sequence precursor="true">MDRDSHRWRNLLLTTLLTATPAWANNPAATPDAGAAEPPAATAAPGAPIQFSFSGAEWPTVLEWMAENAGLSLDLTDVPPGTFSYIDDQRHTVPGALDVLNGYLLPRGYVLLRRDQFLVAMKTDNPVLANLIPTVPASTLSEYGDNELLRIVVPVKGFQPQEVAEQMLQLLGPRGMAAPLDSSGAMVLQGFGKSLREAVELLASAEPPPADDELIFRSFALNNVAASDAERQIQNLFGLGTNPFQAAMQRRAQWQQQRRGRGRDDRGGVDQGNQPASPTPLVQEMAMNMKVSALRHTNSLLVTATPAAIKLVESILETIDVPSPDGRASAFTSNTPELRVYTVENADEDDVAETVDSVIPGVVINEDGRNNSIHVLATPAEHAEIEQLITTIDSGGMGAGVEVIPLSQSDPQMMSELLAQLFDNEDRDDRPVITPNFRNRSLIVRGSSAQVAEMRKALTSFQEGEGLALGGDSSRFRRLPLSGSGEAERVARVVKELLEADDEFDNQIRVVAPGGGNGEQSHASDDLRRAPVDTAKRRSEHGASATIKSIAYETDAQGRVVFAVAKQPAASPAAPAADQQASENPDANGERVTIEVRGDELLMYSNDGVALDQVENTIRELVRQMPARKRWTVFFLRAAPAETTAQTLVELLRGDAYSDVIVGSGPDYGFSSSETQTMRIVPDARTNSLFVSGPEERVARAERFLKFLDTTELPESLRDRVPRSIQVEHADANDVAQIIRELYKDFMVDPAAEARAARRDDRRGDQRRASVSATQSQSPGLRPLGIQLTLAVDEAANTLLVSCNDQLFQQISELVDERDTAAQKSQPVVRVLQMSPGTAESIRAALDGLAQPSDAEPTRDDRRRRERSRR</sequence>
<organism evidence="7 8">
    <name type="scientific">Posidoniimonas corsicana</name>
    <dbReference type="NCBI Taxonomy" id="1938618"/>
    <lineage>
        <taxon>Bacteria</taxon>
        <taxon>Pseudomonadati</taxon>
        <taxon>Planctomycetota</taxon>
        <taxon>Planctomycetia</taxon>
        <taxon>Pirellulales</taxon>
        <taxon>Lacipirellulaceae</taxon>
        <taxon>Posidoniimonas</taxon>
    </lineage>
</organism>
<accession>A0A5C5V4Y5</accession>
<evidence type="ECO:0000256" key="2">
    <source>
        <dbReference type="ARBA" id="ARBA00022729"/>
    </source>
</evidence>
<gene>
    <name evidence="7" type="ORF">KOR34_34260</name>
</gene>
<feature type="compositionally biased region" description="Low complexity" evidence="4">
    <location>
        <begin position="572"/>
        <end position="581"/>
    </location>
</feature>
<reference evidence="7 8" key="1">
    <citation type="submission" date="2019-02" db="EMBL/GenBank/DDBJ databases">
        <title>Deep-cultivation of Planctomycetes and their phenomic and genomic characterization uncovers novel biology.</title>
        <authorList>
            <person name="Wiegand S."/>
            <person name="Jogler M."/>
            <person name="Boedeker C."/>
            <person name="Pinto D."/>
            <person name="Vollmers J."/>
            <person name="Rivas-Marin E."/>
            <person name="Kohn T."/>
            <person name="Peeters S.H."/>
            <person name="Heuer A."/>
            <person name="Rast P."/>
            <person name="Oberbeckmann S."/>
            <person name="Bunk B."/>
            <person name="Jeske O."/>
            <person name="Meyerdierks A."/>
            <person name="Storesund J.E."/>
            <person name="Kallscheuer N."/>
            <person name="Luecker S."/>
            <person name="Lage O.M."/>
            <person name="Pohl T."/>
            <person name="Merkel B.J."/>
            <person name="Hornburger P."/>
            <person name="Mueller R.-W."/>
            <person name="Bruemmer F."/>
            <person name="Labrenz M."/>
            <person name="Spormann A.M."/>
            <person name="Op Den Camp H."/>
            <person name="Overmann J."/>
            <person name="Amann R."/>
            <person name="Jetten M.S.M."/>
            <person name="Mascher T."/>
            <person name="Medema M.H."/>
            <person name="Devos D.P."/>
            <person name="Kaster A.-K."/>
            <person name="Ovreas L."/>
            <person name="Rohde M."/>
            <person name="Galperin M.Y."/>
            <person name="Jogler C."/>
        </authorList>
    </citation>
    <scope>NUCLEOTIDE SEQUENCE [LARGE SCALE GENOMIC DNA]</scope>
    <source>
        <strain evidence="7 8">KOR34</strain>
    </source>
</reference>
<dbReference type="GO" id="GO:0015627">
    <property type="term" value="C:type II protein secretion system complex"/>
    <property type="evidence" value="ECO:0007669"/>
    <property type="project" value="TreeGrafter"/>
</dbReference>
<dbReference type="RefSeq" id="WP_146566350.1">
    <property type="nucleotide sequence ID" value="NZ_SIHJ01000002.1"/>
</dbReference>
<feature type="signal peptide" evidence="5">
    <location>
        <begin position="1"/>
        <end position="24"/>
    </location>
</feature>
<protein>
    <submittedName>
        <fullName evidence="7">Bacterial type II/III secretion system short domain protein</fullName>
    </submittedName>
</protein>
<feature type="region of interest" description="Disordered" evidence="4">
    <location>
        <begin position="754"/>
        <end position="780"/>
    </location>
</feature>
<feature type="compositionally biased region" description="Low complexity" evidence="4">
    <location>
        <begin position="248"/>
        <end position="257"/>
    </location>
</feature>
<feature type="domain" description="NolW-like" evidence="6">
    <location>
        <begin position="633"/>
        <end position="709"/>
    </location>
</feature>
<dbReference type="GO" id="GO:0009306">
    <property type="term" value="P:protein secretion"/>
    <property type="evidence" value="ECO:0007669"/>
    <property type="project" value="TreeGrafter"/>
</dbReference>
<feature type="compositionally biased region" description="Basic and acidic residues" evidence="4">
    <location>
        <begin position="522"/>
        <end position="541"/>
    </location>
</feature>
<dbReference type="EMBL" id="SIHJ01000002">
    <property type="protein sequence ID" value="TWT33594.1"/>
    <property type="molecule type" value="Genomic_DNA"/>
</dbReference>
<feature type="chain" id="PRO_5022897430" evidence="5">
    <location>
        <begin position="25"/>
        <end position="870"/>
    </location>
</feature>